<dbReference type="GO" id="GO:0022857">
    <property type="term" value="F:transmembrane transporter activity"/>
    <property type="evidence" value="ECO:0007669"/>
    <property type="project" value="InterPro"/>
</dbReference>
<dbReference type="PANTHER" id="PTHR30472">
    <property type="entry name" value="FERRIC ENTEROBACTIN TRANSPORT SYSTEM PERMEASE PROTEIN"/>
    <property type="match status" value="1"/>
</dbReference>
<evidence type="ECO:0000256" key="7">
    <source>
        <dbReference type="ARBA" id="ARBA00023136"/>
    </source>
</evidence>
<dbReference type="GO" id="GO:0005886">
    <property type="term" value="C:plasma membrane"/>
    <property type="evidence" value="ECO:0007669"/>
    <property type="project" value="UniProtKB-SubCell"/>
</dbReference>
<sequence>MHDLAKEITLKYLGLSVVLVLLLAISLTLGAVDVSVWAALSDAWAGDVSASRSIVFDVRLPRALLAVIVGAGLGMSGAAMQGLLRNPLAEPGVLGVSAGAALGAVITLYFGFTAWGWLVLPAAAMVGSFVALFAIYALAGRSQSVLVLILAGVALNSLFGALVAVALNFADNMFALQEIIFWLMGSLANRSMDHVMIALPTCVLGMALIYSRHAYLDALTLGDDTANSLGFSAGRERAMLLAGIALAVGGGVAVAGSIGFVGLIVPHLLRPWAQHQPGKLLLLSALGGALLVLGADLLVRHLDVARELKLGVVTALLGAPFFIYLLITGKRRLI</sequence>
<feature type="transmembrane region" description="Helical" evidence="8">
    <location>
        <begin position="308"/>
        <end position="327"/>
    </location>
</feature>
<keyword evidence="5 8" id="KW-0812">Transmembrane</keyword>
<evidence type="ECO:0000256" key="6">
    <source>
        <dbReference type="ARBA" id="ARBA00022989"/>
    </source>
</evidence>
<feature type="transmembrane region" description="Helical" evidence="8">
    <location>
        <begin position="196"/>
        <end position="215"/>
    </location>
</feature>
<evidence type="ECO:0000256" key="1">
    <source>
        <dbReference type="ARBA" id="ARBA00004651"/>
    </source>
</evidence>
<dbReference type="Pfam" id="PF01032">
    <property type="entry name" value="FecCD"/>
    <property type="match status" value="1"/>
</dbReference>
<dbReference type="CDD" id="cd06550">
    <property type="entry name" value="TM_ABC_iron-siderophores_like"/>
    <property type="match status" value="1"/>
</dbReference>
<dbReference type="InterPro" id="IPR037294">
    <property type="entry name" value="ABC_BtuC-like"/>
</dbReference>
<comment type="subcellular location">
    <subcellularLocation>
        <location evidence="1">Cell membrane</location>
        <topology evidence="1">Multi-pass membrane protein</topology>
    </subcellularLocation>
</comment>
<evidence type="ECO:0000313" key="9">
    <source>
        <dbReference type="EMBL" id="MBB3167165.1"/>
    </source>
</evidence>
<feature type="transmembrane region" description="Helical" evidence="8">
    <location>
        <begin position="92"/>
        <end position="112"/>
    </location>
</feature>
<evidence type="ECO:0000256" key="8">
    <source>
        <dbReference type="SAM" id="Phobius"/>
    </source>
</evidence>
<evidence type="ECO:0000313" key="10">
    <source>
        <dbReference type="Proteomes" id="UP000559987"/>
    </source>
</evidence>
<accession>A0A839UP52</accession>
<feature type="transmembrane region" description="Helical" evidence="8">
    <location>
        <begin position="118"/>
        <end position="138"/>
    </location>
</feature>
<feature type="transmembrane region" description="Helical" evidence="8">
    <location>
        <begin position="238"/>
        <end position="268"/>
    </location>
</feature>
<reference evidence="9 10" key="1">
    <citation type="submission" date="2020-08" db="EMBL/GenBank/DDBJ databases">
        <title>Genomic Encyclopedia of Type Strains, Phase III (KMG-III): the genomes of soil and plant-associated and newly described type strains.</title>
        <authorList>
            <person name="Whitman W."/>
        </authorList>
    </citation>
    <scope>NUCLEOTIDE SEQUENCE [LARGE SCALE GENOMIC DNA]</scope>
    <source>
        <strain evidence="9 10">CECT 8571</strain>
    </source>
</reference>
<keyword evidence="6 8" id="KW-1133">Transmembrane helix</keyword>
<dbReference type="Gene3D" id="1.10.3470.10">
    <property type="entry name" value="ABC transporter involved in vitamin B12 uptake, BtuC"/>
    <property type="match status" value="1"/>
</dbReference>
<keyword evidence="7 8" id="KW-0472">Membrane</keyword>
<keyword evidence="4" id="KW-1003">Cell membrane</keyword>
<dbReference type="PANTHER" id="PTHR30472:SF25">
    <property type="entry name" value="ABC TRANSPORTER PERMEASE PROTEIN MJ0876-RELATED"/>
    <property type="match status" value="1"/>
</dbReference>
<protein>
    <submittedName>
        <fullName evidence="9">Iron complex transport system permease protein</fullName>
    </submittedName>
</protein>
<dbReference type="EMBL" id="JACHXZ010000001">
    <property type="protein sequence ID" value="MBB3167165.1"/>
    <property type="molecule type" value="Genomic_DNA"/>
</dbReference>
<feature type="transmembrane region" description="Helical" evidence="8">
    <location>
        <begin position="60"/>
        <end position="80"/>
    </location>
</feature>
<feature type="transmembrane region" description="Helical" evidence="8">
    <location>
        <begin position="12"/>
        <end position="40"/>
    </location>
</feature>
<dbReference type="SUPFAM" id="SSF81345">
    <property type="entry name" value="ABC transporter involved in vitamin B12 uptake, BtuC"/>
    <property type="match status" value="1"/>
</dbReference>
<dbReference type="RefSeq" id="WP_183907660.1">
    <property type="nucleotide sequence ID" value="NZ_JACHXZ010000001.1"/>
</dbReference>
<keyword evidence="3" id="KW-0813">Transport</keyword>
<organism evidence="9 10">
    <name type="scientific">Simiduia aestuariiviva</name>
    <dbReference type="NCBI Taxonomy" id="1510459"/>
    <lineage>
        <taxon>Bacteria</taxon>
        <taxon>Pseudomonadati</taxon>
        <taxon>Pseudomonadota</taxon>
        <taxon>Gammaproteobacteria</taxon>
        <taxon>Cellvibrionales</taxon>
        <taxon>Cellvibrionaceae</taxon>
        <taxon>Simiduia</taxon>
    </lineage>
</organism>
<dbReference type="InterPro" id="IPR000522">
    <property type="entry name" value="ABC_transptr_permease_BtuC"/>
</dbReference>
<proteinExistence type="inferred from homology"/>
<dbReference type="AlphaFoldDB" id="A0A839UP52"/>
<feature type="transmembrane region" description="Helical" evidence="8">
    <location>
        <begin position="145"/>
        <end position="167"/>
    </location>
</feature>
<evidence type="ECO:0000256" key="4">
    <source>
        <dbReference type="ARBA" id="ARBA00022475"/>
    </source>
</evidence>
<evidence type="ECO:0000256" key="2">
    <source>
        <dbReference type="ARBA" id="ARBA00007935"/>
    </source>
</evidence>
<evidence type="ECO:0000256" key="5">
    <source>
        <dbReference type="ARBA" id="ARBA00022692"/>
    </source>
</evidence>
<feature type="transmembrane region" description="Helical" evidence="8">
    <location>
        <begin position="280"/>
        <end position="302"/>
    </location>
</feature>
<dbReference type="FunFam" id="1.10.3470.10:FF:000001">
    <property type="entry name" value="Vitamin B12 ABC transporter permease BtuC"/>
    <property type="match status" value="1"/>
</dbReference>
<dbReference type="Proteomes" id="UP000559987">
    <property type="component" value="Unassembled WGS sequence"/>
</dbReference>
<name>A0A839UP52_9GAMM</name>
<comment type="similarity">
    <text evidence="2">Belongs to the binding-protein-dependent transport system permease family. FecCD subfamily.</text>
</comment>
<evidence type="ECO:0000256" key="3">
    <source>
        <dbReference type="ARBA" id="ARBA00022448"/>
    </source>
</evidence>
<gene>
    <name evidence="9" type="ORF">FHS30_000341</name>
</gene>
<comment type="caution">
    <text evidence="9">The sequence shown here is derived from an EMBL/GenBank/DDBJ whole genome shotgun (WGS) entry which is preliminary data.</text>
</comment>
<keyword evidence="10" id="KW-1185">Reference proteome</keyword>